<keyword evidence="2" id="KW-0325">Glycoprotein</keyword>
<dbReference type="InterPro" id="IPR001846">
    <property type="entry name" value="VWF_type-D"/>
</dbReference>
<dbReference type="InterPro" id="IPR050780">
    <property type="entry name" value="Mucin_vWF_Thrombospondin_sf"/>
</dbReference>
<keyword evidence="5" id="KW-1185">Reference proteome</keyword>
<feature type="domain" description="VWFD" evidence="3">
    <location>
        <begin position="1"/>
        <end position="51"/>
    </location>
</feature>
<keyword evidence="1" id="KW-1015">Disulfide bond</keyword>
<evidence type="ECO:0000259" key="3">
    <source>
        <dbReference type="PROSITE" id="PS51233"/>
    </source>
</evidence>
<name>A0A3Q4AAK2_MOLML</name>
<dbReference type="PANTHER" id="PTHR11339">
    <property type="entry name" value="EXTRACELLULAR MATRIX GLYCOPROTEIN RELATED"/>
    <property type="match status" value="1"/>
</dbReference>
<dbReference type="GO" id="GO:0005615">
    <property type="term" value="C:extracellular space"/>
    <property type="evidence" value="ECO:0007669"/>
    <property type="project" value="TreeGrafter"/>
</dbReference>
<dbReference type="PROSITE" id="PS51233">
    <property type="entry name" value="VWFD"/>
    <property type="match status" value="1"/>
</dbReference>
<dbReference type="Proteomes" id="UP000261620">
    <property type="component" value="Unplaced"/>
</dbReference>
<reference evidence="4" key="1">
    <citation type="submission" date="2025-08" db="UniProtKB">
        <authorList>
            <consortium name="Ensembl"/>
        </authorList>
    </citation>
    <scope>IDENTIFICATION</scope>
</reference>
<dbReference type="Ensembl" id="ENSMMOT00000000978.1">
    <property type="protein sequence ID" value="ENSMMOP00000000955.1"/>
    <property type="gene ID" value="ENSMMOG00000000818.1"/>
</dbReference>
<organism evidence="4 5">
    <name type="scientific">Mola mola</name>
    <name type="common">Ocean sunfish</name>
    <name type="synonym">Tetraodon mola</name>
    <dbReference type="NCBI Taxonomy" id="94237"/>
    <lineage>
        <taxon>Eukaryota</taxon>
        <taxon>Metazoa</taxon>
        <taxon>Chordata</taxon>
        <taxon>Craniata</taxon>
        <taxon>Vertebrata</taxon>
        <taxon>Euteleostomi</taxon>
        <taxon>Actinopterygii</taxon>
        <taxon>Neopterygii</taxon>
        <taxon>Teleostei</taxon>
        <taxon>Neoteleostei</taxon>
        <taxon>Acanthomorphata</taxon>
        <taxon>Eupercaria</taxon>
        <taxon>Tetraodontiformes</taxon>
        <taxon>Molidae</taxon>
        <taxon>Mola</taxon>
    </lineage>
</organism>
<dbReference type="GO" id="GO:0031012">
    <property type="term" value="C:extracellular matrix"/>
    <property type="evidence" value="ECO:0007669"/>
    <property type="project" value="TreeGrafter"/>
</dbReference>
<evidence type="ECO:0000256" key="2">
    <source>
        <dbReference type="ARBA" id="ARBA00023180"/>
    </source>
</evidence>
<evidence type="ECO:0000313" key="5">
    <source>
        <dbReference type="Proteomes" id="UP000261620"/>
    </source>
</evidence>
<dbReference type="AlphaFoldDB" id="A0A3Q4AAK2"/>
<evidence type="ECO:0000313" key="4">
    <source>
        <dbReference type="Ensembl" id="ENSMMOP00000000955.1"/>
    </source>
</evidence>
<accession>A0A3Q4AAK2</accession>
<reference evidence="4" key="2">
    <citation type="submission" date="2025-09" db="UniProtKB">
        <authorList>
            <consortium name="Ensembl"/>
        </authorList>
    </citation>
    <scope>IDENTIFICATION</scope>
</reference>
<dbReference type="PANTHER" id="PTHR11339:SF408">
    <property type="entry name" value="MUCIN-5B"/>
    <property type="match status" value="1"/>
</dbReference>
<evidence type="ECO:0000256" key="1">
    <source>
        <dbReference type="ARBA" id="ARBA00023157"/>
    </source>
</evidence>
<protein>
    <recommendedName>
        <fullName evidence="3">VWFD domain-containing protein</fullName>
    </recommendedName>
</protein>
<proteinExistence type="predicted"/>
<dbReference type="OMA" id="RTPTICV"/>
<dbReference type="SMART" id="SM00832">
    <property type="entry name" value="C8"/>
    <property type="match status" value="1"/>
</dbReference>
<dbReference type="Pfam" id="PF08742">
    <property type="entry name" value="C8"/>
    <property type="match status" value="1"/>
</dbReference>
<dbReference type="Pfam" id="PF00094">
    <property type="entry name" value="VWD"/>
    <property type="match status" value="1"/>
</dbReference>
<dbReference type="STRING" id="94237.ENSMMOP00000000955"/>
<sequence length="140" mass="15205">MRVSPTFKGKLCGLCGNYDGNIKNDFNTRSKKLVVEAVDFGNSWKVLPNCPDAKSPVNTCGSYSHRHAWALKHCSIIKSDVFAVCHSKVDQTKYFDACVRDTCTCNAGGDCECFCSTVAAYAAACNEAGACVKWRTPTVC</sequence>
<dbReference type="InterPro" id="IPR014853">
    <property type="entry name" value="VWF/SSPO/ZAN-like_Cys-rich_dom"/>
</dbReference>